<accession>A0A4W3JBT9</accession>
<dbReference type="GO" id="GO:0007417">
    <property type="term" value="P:central nervous system development"/>
    <property type="evidence" value="ECO:0007669"/>
    <property type="project" value="UniProtKB-ARBA"/>
</dbReference>
<name>A0A4W3JBT9_CALMI</name>
<dbReference type="GO" id="GO:0048646">
    <property type="term" value="P:anatomical structure formation involved in morphogenesis"/>
    <property type="evidence" value="ECO:0007669"/>
    <property type="project" value="UniProtKB-ARBA"/>
</dbReference>
<evidence type="ECO:0000256" key="7">
    <source>
        <dbReference type="SAM" id="Coils"/>
    </source>
</evidence>
<evidence type="ECO:0000256" key="8">
    <source>
        <dbReference type="SAM" id="MobiDB-lite"/>
    </source>
</evidence>
<proteinExistence type="predicted"/>
<feature type="region of interest" description="Disordered" evidence="8">
    <location>
        <begin position="389"/>
        <end position="410"/>
    </location>
</feature>
<feature type="compositionally biased region" description="Low complexity" evidence="8">
    <location>
        <begin position="110"/>
        <end position="122"/>
    </location>
</feature>
<feature type="region of interest" description="Disordered" evidence="8">
    <location>
        <begin position="110"/>
        <end position="153"/>
    </location>
</feature>
<keyword evidence="5" id="KW-0804">Transcription</keyword>
<dbReference type="GO" id="GO:0000978">
    <property type="term" value="F:RNA polymerase II cis-regulatory region sequence-specific DNA binding"/>
    <property type="evidence" value="ECO:0007669"/>
    <property type="project" value="TreeGrafter"/>
</dbReference>
<dbReference type="InterPro" id="IPR037131">
    <property type="entry name" value="Homeo_prospero_dom_sf"/>
</dbReference>
<dbReference type="InterPro" id="IPR009057">
    <property type="entry name" value="Homeodomain-like_sf"/>
</dbReference>
<dbReference type="GO" id="GO:0048598">
    <property type="term" value="P:embryonic morphogenesis"/>
    <property type="evidence" value="ECO:0007669"/>
    <property type="project" value="UniProtKB-ARBA"/>
</dbReference>
<dbReference type="GO" id="GO:0070365">
    <property type="term" value="P:hepatocyte differentiation"/>
    <property type="evidence" value="ECO:0007669"/>
    <property type="project" value="UniProtKB-ARBA"/>
</dbReference>
<feature type="domain" description="Prospero" evidence="9">
    <location>
        <begin position="589"/>
        <end position="747"/>
    </location>
</feature>
<dbReference type="InterPro" id="IPR039350">
    <property type="entry name" value="Prospero_homeodomain"/>
</dbReference>
<dbReference type="GeneTree" id="ENSGT00940000154790"/>
<dbReference type="GO" id="GO:0001945">
    <property type="term" value="P:lymph vessel development"/>
    <property type="evidence" value="ECO:0007669"/>
    <property type="project" value="UniProtKB-ARBA"/>
</dbReference>
<evidence type="ECO:0000256" key="1">
    <source>
        <dbReference type="ARBA" id="ARBA00004123"/>
    </source>
</evidence>
<dbReference type="GO" id="GO:0070309">
    <property type="term" value="P:lens fiber cell morphogenesis"/>
    <property type="evidence" value="ECO:0007669"/>
    <property type="project" value="UniProtKB-ARBA"/>
</dbReference>
<feature type="coiled-coil region" evidence="7">
    <location>
        <begin position="234"/>
        <end position="261"/>
    </location>
</feature>
<sequence>MPDCHSTSPLAVESEQRRFDSGIPNPFDECISKQSAAPTIYPMNLSISDQDAEGSSPCYFEGDQTSRLHMRLKRNLFEGSATSYTNRAIISQFWKKTTKKNSPVDHSLFFSSSNVSSSTTESSQEDRSSNSSKDSVQDLSLPPSEAHATSSVEGDRFFDEHLRAKRARVENIIRGMSSSPTVAIPSNELEKDGSHQQGGLRDQYKENKRKQRLPQQQQQQQQQHPKNLIASSFKKHRREECHRLKQQLQEMQGKLLELQEKFFQVYDTNELEQEEEEDLPDANFPLDGTACKAENDEDAQGKFAHDLSDVDHSLYIDYVQALTQDRELTSGKDTTRHQNTDRKFNSNNHFSFSLVEGRHLADALKYELSNAVAHIVDSVVQLFSVKPSSSSQSFHPFPPSRPKDAVQSDSTNLRMPSQELRCPQEPTIHQYFENPQTFDIQDQTEALPLVVRKSSQPSLVNPVIKPPCQIGHTSTALAIALGSQLPLNDLPVPVMSYGMHADIGHNLSSSAKDPASPESIDLSWETVKLRSKIAPHHMTQQPYSRFHQGPVDSLCLTHIKAECGDLHSLETDSSRVNYLSVSLTTLYIQEGLTPNHLKKAKLMFFYTRYPSSNTLKTYFPDVKFNRCITSQLIKWFSNFREFYYIQMEKSARQAMADGITDTNDLKVTRDCELFRALNMHYNKANDFQIPDTFLEVAEVTLREFFNAVYLGKDTDPAWKKGIYKVICKLDTKVPEVFKSQGCLQEAIID</sequence>
<dbReference type="GO" id="GO:0060042">
    <property type="term" value="P:retina morphogenesis in camera-type eye"/>
    <property type="evidence" value="ECO:0007669"/>
    <property type="project" value="UniProtKB-ARBA"/>
</dbReference>
<dbReference type="GO" id="GO:0005737">
    <property type="term" value="C:cytoplasm"/>
    <property type="evidence" value="ECO:0007669"/>
    <property type="project" value="UniProtKB-ARBA"/>
</dbReference>
<dbReference type="SUPFAM" id="SSF46689">
    <property type="entry name" value="Homeodomain-like"/>
    <property type="match status" value="1"/>
</dbReference>
<dbReference type="Pfam" id="PF05044">
    <property type="entry name" value="HPD"/>
    <property type="match status" value="1"/>
</dbReference>
<organism evidence="10 11">
    <name type="scientific">Callorhinchus milii</name>
    <name type="common">Ghost shark</name>
    <dbReference type="NCBI Taxonomy" id="7868"/>
    <lineage>
        <taxon>Eukaryota</taxon>
        <taxon>Metazoa</taxon>
        <taxon>Chordata</taxon>
        <taxon>Craniata</taxon>
        <taxon>Vertebrata</taxon>
        <taxon>Chondrichthyes</taxon>
        <taxon>Holocephali</taxon>
        <taxon>Chimaeriformes</taxon>
        <taxon>Callorhinchidae</taxon>
        <taxon>Callorhinchus</taxon>
    </lineage>
</organism>
<dbReference type="Proteomes" id="UP000314986">
    <property type="component" value="Unassembled WGS sequence"/>
</dbReference>
<keyword evidence="2" id="KW-0805">Transcription regulation</keyword>
<dbReference type="GO" id="GO:0031016">
    <property type="term" value="P:pancreas development"/>
    <property type="evidence" value="ECO:0007669"/>
    <property type="project" value="UniProtKB-ARBA"/>
</dbReference>
<reference evidence="10" key="4">
    <citation type="submission" date="2025-08" db="UniProtKB">
        <authorList>
            <consortium name="Ensembl"/>
        </authorList>
    </citation>
    <scope>IDENTIFICATION</scope>
</reference>
<dbReference type="GO" id="GO:0005634">
    <property type="term" value="C:nucleus"/>
    <property type="evidence" value="ECO:0007669"/>
    <property type="project" value="UniProtKB-SubCell"/>
</dbReference>
<evidence type="ECO:0000256" key="3">
    <source>
        <dbReference type="ARBA" id="ARBA00023125"/>
    </source>
</evidence>
<evidence type="ECO:0000259" key="9">
    <source>
        <dbReference type="PROSITE" id="PS51818"/>
    </source>
</evidence>
<dbReference type="GO" id="GO:0000981">
    <property type="term" value="F:DNA-binding transcription factor activity, RNA polymerase II-specific"/>
    <property type="evidence" value="ECO:0007669"/>
    <property type="project" value="TreeGrafter"/>
</dbReference>
<evidence type="ECO:0000256" key="4">
    <source>
        <dbReference type="ARBA" id="ARBA00023155"/>
    </source>
</evidence>
<feature type="compositionally biased region" description="Low complexity" evidence="8">
    <location>
        <begin position="129"/>
        <end position="140"/>
    </location>
</feature>
<keyword evidence="7" id="KW-0175">Coiled coil</keyword>
<evidence type="ECO:0000256" key="5">
    <source>
        <dbReference type="ARBA" id="ARBA00023163"/>
    </source>
</evidence>
<dbReference type="Ensembl" id="ENSCMIT00000030296.1">
    <property type="protein sequence ID" value="ENSCMIP00000029830.1"/>
    <property type="gene ID" value="ENSCMIG00000012871.1"/>
</dbReference>
<feature type="region of interest" description="Disordered" evidence="8">
    <location>
        <begin position="178"/>
        <end position="226"/>
    </location>
</feature>
<comment type="subcellular location">
    <subcellularLocation>
        <location evidence="1">Nucleus</location>
    </subcellularLocation>
</comment>
<evidence type="ECO:0000256" key="6">
    <source>
        <dbReference type="ARBA" id="ARBA00023242"/>
    </source>
</evidence>
<dbReference type="InParanoid" id="A0A4W3JBT9"/>
<dbReference type="OMA" id="HRREECH"/>
<reference evidence="11" key="3">
    <citation type="journal article" date="2014" name="Nature">
        <title>Elephant shark genome provides unique insights into gnathostome evolution.</title>
        <authorList>
            <consortium name="International Elephant Shark Genome Sequencing Consortium"/>
            <person name="Venkatesh B."/>
            <person name="Lee A.P."/>
            <person name="Ravi V."/>
            <person name="Maurya A.K."/>
            <person name="Lian M.M."/>
            <person name="Swann J.B."/>
            <person name="Ohta Y."/>
            <person name="Flajnik M.F."/>
            <person name="Sutoh Y."/>
            <person name="Kasahara M."/>
            <person name="Hoon S."/>
            <person name="Gangu V."/>
            <person name="Roy S.W."/>
            <person name="Irimia M."/>
            <person name="Korzh V."/>
            <person name="Kondrychyn I."/>
            <person name="Lim Z.W."/>
            <person name="Tay B.H."/>
            <person name="Tohari S."/>
            <person name="Kong K.W."/>
            <person name="Ho S."/>
            <person name="Lorente-Galdos B."/>
            <person name="Quilez J."/>
            <person name="Marques-Bonet T."/>
            <person name="Raney B.J."/>
            <person name="Ingham P.W."/>
            <person name="Tay A."/>
            <person name="Hillier L.W."/>
            <person name="Minx P."/>
            <person name="Boehm T."/>
            <person name="Wilson R.K."/>
            <person name="Brenner S."/>
            <person name="Warren W.C."/>
        </authorList>
    </citation>
    <scope>NUCLEOTIDE SEQUENCE [LARGE SCALE GENOMIC DNA]</scope>
</reference>
<keyword evidence="6" id="KW-0539">Nucleus</keyword>
<keyword evidence="11" id="KW-1185">Reference proteome</keyword>
<dbReference type="FunFam" id="1.10.10.500:FF:000001">
    <property type="entry name" value="Prospero homeobox protein 1"/>
    <property type="match status" value="1"/>
</dbReference>
<dbReference type="PANTHER" id="PTHR12198">
    <property type="entry name" value="HOMEOBOX PROTEIN PROSPERO/PROX-1/CEH-26"/>
    <property type="match status" value="1"/>
</dbReference>
<dbReference type="GO" id="GO:0035295">
    <property type="term" value="P:tube development"/>
    <property type="evidence" value="ECO:0007669"/>
    <property type="project" value="UniProtKB-ARBA"/>
</dbReference>
<dbReference type="InterPro" id="IPR023082">
    <property type="entry name" value="Homeo_prospero_dom"/>
</dbReference>
<evidence type="ECO:0000313" key="11">
    <source>
        <dbReference type="Proteomes" id="UP000314986"/>
    </source>
</evidence>
<reference evidence="10" key="5">
    <citation type="submission" date="2025-09" db="UniProtKB">
        <authorList>
            <consortium name="Ensembl"/>
        </authorList>
    </citation>
    <scope>IDENTIFICATION</scope>
</reference>
<dbReference type="AlphaFoldDB" id="A0A4W3JBT9"/>
<reference evidence="11" key="1">
    <citation type="journal article" date="2006" name="Science">
        <title>Ancient noncoding elements conserved in the human genome.</title>
        <authorList>
            <person name="Venkatesh B."/>
            <person name="Kirkness E.F."/>
            <person name="Loh Y.H."/>
            <person name="Halpern A.L."/>
            <person name="Lee A.P."/>
            <person name="Johnson J."/>
            <person name="Dandona N."/>
            <person name="Viswanathan L.D."/>
            <person name="Tay A."/>
            <person name="Venter J.C."/>
            <person name="Strausberg R.L."/>
            <person name="Brenner S."/>
        </authorList>
    </citation>
    <scope>NUCLEOTIDE SEQUENCE [LARGE SCALE GENOMIC DNA]</scope>
</reference>
<protein>
    <recommendedName>
        <fullName evidence="9">Prospero domain-containing protein</fullName>
    </recommendedName>
</protein>
<dbReference type="Gene3D" id="1.10.10.500">
    <property type="entry name" value="Homeo-prospero domain"/>
    <property type="match status" value="1"/>
</dbReference>
<keyword evidence="4" id="KW-0371">Homeobox</keyword>
<evidence type="ECO:0000313" key="10">
    <source>
        <dbReference type="Ensembl" id="ENSCMIP00000029830.1"/>
    </source>
</evidence>
<keyword evidence="3" id="KW-0238">DNA-binding</keyword>
<evidence type="ECO:0000256" key="2">
    <source>
        <dbReference type="ARBA" id="ARBA00023015"/>
    </source>
</evidence>
<dbReference type="PROSITE" id="PS51818">
    <property type="entry name" value="HOMEO_PROSPERO"/>
    <property type="match status" value="1"/>
</dbReference>
<reference evidence="11" key="2">
    <citation type="journal article" date="2007" name="PLoS Biol.">
        <title>Survey sequencing and comparative analysis of the elephant shark (Callorhinchus milii) genome.</title>
        <authorList>
            <person name="Venkatesh B."/>
            <person name="Kirkness E.F."/>
            <person name="Loh Y.H."/>
            <person name="Halpern A.L."/>
            <person name="Lee A.P."/>
            <person name="Johnson J."/>
            <person name="Dandona N."/>
            <person name="Viswanathan L.D."/>
            <person name="Tay A."/>
            <person name="Venter J.C."/>
            <person name="Strausberg R.L."/>
            <person name="Brenner S."/>
        </authorList>
    </citation>
    <scope>NUCLEOTIDE SEQUENCE [LARGE SCALE GENOMIC DNA]</scope>
</reference>
<dbReference type="PANTHER" id="PTHR12198:SF9">
    <property type="entry name" value="PROSPERO HOMEOBOX PROTEIN 2"/>
    <property type="match status" value="1"/>
</dbReference>